<dbReference type="Gene3D" id="1.20.1260.10">
    <property type="match status" value="1"/>
</dbReference>
<accession>A0AAU7D4D7</accession>
<proteinExistence type="predicted"/>
<dbReference type="PANTHER" id="PTHR30565">
    <property type="entry name" value="PROTEIN YCIF"/>
    <property type="match status" value="1"/>
</dbReference>
<dbReference type="InterPro" id="IPR010287">
    <property type="entry name" value="DUF892_YciF-like"/>
</dbReference>
<reference evidence="2" key="1">
    <citation type="submission" date="2023-03" db="EMBL/GenBank/DDBJ databases">
        <title>Edaphobacter sp.</title>
        <authorList>
            <person name="Huber K.J."/>
            <person name="Papendorf J."/>
            <person name="Pilke C."/>
            <person name="Bunk B."/>
            <person name="Sproeer C."/>
            <person name="Pester M."/>
        </authorList>
    </citation>
    <scope>NUCLEOTIDE SEQUENCE</scope>
    <source>
        <strain evidence="1">DSM 109919</strain>
        <strain evidence="2">DSM 109920</strain>
    </source>
</reference>
<name>A0AAU7D4D7_9BACT</name>
<organism evidence="2">
    <name type="scientific">Edaphobacter paludis</name>
    <dbReference type="NCBI Taxonomy" id="3035702"/>
    <lineage>
        <taxon>Bacteria</taxon>
        <taxon>Pseudomonadati</taxon>
        <taxon>Acidobacteriota</taxon>
        <taxon>Terriglobia</taxon>
        <taxon>Terriglobales</taxon>
        <taxon>Acidobacteriaceae</taxon>
        <taxon>Edaphobacter</taxon>
    </lineage>
</organism>
<evidence type="ECO:0000313" key="1">
    <source>
        <dbReference type="EMBL" id="XBH09266.1"/>
    </source>
</evidence>
<sequence length="167" mass="18244">MKLFSANIEDLRTLYTDTLEKALDMEQKIVKALPTMIEKSTDTELATAFRNHLEQTKGHVTKVEGLLRKATGEASTSTCKVISSLVASAEDSIKDAKDTGIRDISLIASGQQVEHHEIAVYGTLRTWAGLLGQRDDMAVLESILKEEEAADHLLTQIAGHVNQQVAA</sequence>
<dbReference type="InterPro" id="IPR009078">
    <property type="entry name" value="Ferritin-like_SF"/>
</dbReference>
<dbReference type="InterPro" id="IPR012347">
    <property type="entry name" value="Ferritin-like"/>
</dbReference>
<dbReference type="EMBL" id="CP121194">
    <property type="protein sequence ID" value="XBH09266.1"/>
    <property type="molecule type" value="Genomic_DNA"/>
</dbReference>
<dbReference type="Pfam" id="PF05974">
    <property type="entry name" value="DUF892"/>
    <property type="match status" value="1"/>
</dbReference>
<dbReference type="SUPFAM" id="SSF47240">
    <property type="entry name" value="Ferritin-like"/>
    <property type="match status" value="1"/>
</dbReference>
<dbReference type="KEGG" id="epl:P4G45_12325"/>
<dbReference type="InterPro" id="IPR047114">
    <property type="entry name" value="YciF"/>
</dbReference>
<dbReference type="RefSeq" id="WP_348266778.1">
    <property type="nucleotide sequence ID" value="NZ_CP121194.1"/>
</dbReference>
<accession>A0AAU7CW05</accession>
<gene>
    <name evidence="1" type="ORF">P4G45_12325</name>
    <name evidence="2" type="ORF">P8936_12740</name>
</gene>
<protein>
    <submittedName>
        <fullName evidence="2">DUF892 family protein</fullName>
    </submittedName>
</protein>
<evidence type="ECO:0000313" key="2">
    <source>
        <dbReference type="EMBL" id="XBH12554.1"/>
    </source>
</evidence>
<dbReference type="EMBL" id="CP121195">
    <property type="protein sequence ID" value="XBH12554.1"/>
    <property type="molecule type" value="Genomic_DNA"/>
</dbReference>
<dbReference type="PANTHER" id="PTHR30565:SF9">
    <property type="entry name" value="PROTEIN YCIF"/>
    <property type="match status" value="1"/>
</dbReference>
<dbReference type="AlphaFoldDB" id="A0AAU7D4D7"/>